<proteinExistence type="predicted"/>
<evidence type="ECO:0000313" key="2">
    <source>
        <dbReference type="EMBL" id="GAI70697.1"/>
    </source>
</evidence>
<dbReference type="EMBL" id="BARV01044288">
    <property type="protein sequence ID" value="GAI70697.1"/>
    <property type="molecule type" value="Genomic_DNA"/>
</dbReference>
<dbReference type="GO" id="GO:0015074">
    <property type="term" value="P:DNA integration"/>
    <property type="evidence" value="ECO:0007669"/>
    <property type="project" value="InterPro"/>
</dbReference>
<feature type="non-terminal residue" evidence="2">
    <location>
        <position position="1"/>
    </location>
</feature>
<sequence>AKLILDGWLVHYNFFRPHEAIGDKTPAQKAGIKFPFKNWLDVVKGQIK</sequence>
<dbReference type="Pfam" id="PF13683">
    <property type="entry name" value="rve_3"/>
    <property type="match status" value="1"/>
</dbReference>
<reference evidence="2" key="1">
    <citation type="journal article" date="2014" name="Front. Microbiol.">
        <title>High frequency of phylogenetically diverse reductive dehalogenase-homologous genes in deep subseafloor sedimentary metagenomes.</title>
        <authorList>
            <person name="Kawai M."/>
            <person name="Futagami T."/>
            <person name="Toyoda A."/>
            <person name="Takaki Y."/>
            <person name="Nishi S."/>
            <person name="Hori S."/>
            <person name="Arai W."/>
            <person name="Tsubouchi T."/>
            <person name="Morono Y."/>
            <person name="Uchiyama I."/>
            <person name="Ito T."/>
            <person name="Fujiyama A."/>
            <person name="Inagaki F."/>
            <person name="Takami H."/>
        </authorList>
    </citation>
    <scope>NUCLEOTIDE SEQUENCE</scope>
    <source>
        <strain evidence="2">Expedition CK06-06</strain>
    </source>
</reference>
<evidence type="ECO:0000259" key="1">
    <source>
        <dbReference type="Pfam" id="PF13683"/>
    </source>
</evidence>
<comment type="caution">
    <text evidence="2">The sequence shown here is derived from an EMBL/GenBank/DDBJ whole genome shotgun (WGS) entry which is preliminary data.</text>
</comment>
<feature type="domain" description="Integrase catalytic" evidence="1">
    <location>
        <begin position="2"/>
        <end position="26"/>
    </location>
</feature>
<name>X1QQ79_9ZZZZ</name>
<dbReference type="InterPro" id="IPR001584">
    <property type="entry name" value="Integrase_cat-core"/>
</dbReference>
<gene>
    <name evidence="2" type="ORF">S06H3_65640</name>
</gene>
<protein>
    <recommendedName>
        <fullName evidence="1">Integrase catalytic domain-containing protein</fullName>
    </recommendedName>
</protein>
<accession>X1QQ79</accession>
<dbReference type="AlphaFoldDB" id="X1QQ79"/>
<organism evidence="2">
    <name type="scientific">marine sediment metagenome</name>
    <dbReference type="NCBI Taxonomy" id="412755"/>
    <lineage>
        <taxon>unclassified sequences</taxon>
        <taxon>metagenomes</taxon>
        <taxon>ecological metagenomes</taxon>
    </lineage>
</organism>